<gene>
    <name evidence="3" type="ORF">ACH4OY_00980</name>
</gene>
<dbReference type="GO" id="GO:0004519">
    <property type="term" value="F:endonuclease activity"/>
    <property type="evidence" value="ECO:0007669"/>
    <property type="project" value="UniProtKB-KW"/>
</dbReference>
<feature type="transmembrane region" description="Helical" evidence="1">
    <location>
        <begin position="93"/>
        <end position="110"/>
    </location>
</feature>
<sequence length="675" mass="67258">MRYRHLHTVTLGLGIVVLIDVLRVFLPSVITIFGQAATTPAELLGAFALGWFVLALAFPALLRRLGTRPVTLVAAVALAGLRLALTASPGGRAQLWLATAGLVAGLLWLAGTAAGTDRPVPGLASGLALGAVVHAGLGTYDMVWRGGWAGWAGSVVLVGLFLAGTARPAPPVEPGGGARAWLLAGPALLLTGMVALSPALAETGSSYRRGPGDGLASSAAAGDVSALFGWAVAVFLFAALARPPRGYARLLGPLALVLGAVLFAAGEPGWLGPAVLLTAAGVGACLSLAGAAAPIAAPATATAVPDPAGASDASASVEPSAPAGVAAPAVSASAGAPGRPARSSLTAVLGMLLFAVAAVGYYAAYDLGYPNAAVPVAVAGLVAVVALAPALRGGKAAPARAASWAWTGPVAAVSGLVALLATNLPAAEVAPLRPGSPPAEVRVVAYNVRMGFGLDGRFDPDGLARVVAAERPDVVLLSEVDRGWLLNGGHDTLTLLSARLRMPYVFAPAADPLWGDAVLSRFPVESARSERLAALGAPTGAQALGVTLDLGGDARLAVVATHLQPPPGREPVAQARAVAQFALGYADGRPLVVAGDLNTEPGAPAYAEFTRAGLVDAFAAARPLFTSPADDPREQIDHVLVSPGMVAGGPVAPRSTASDHLPVAVTLALPPTATG</sequence>
<evidence type="ECO:0000259" key="2">
    <source>
        <dbReference type="Pfam" id="PF03372"/>
    </source>
</evidence>
<dbReference type="RefSeq" id="WP_396675841.1">
    <property type="nucleotide sequence ID" value="NZ_JBIRPU010000001.1"/>
</dbReference>
<feature type="transmembrane region" description="Helical" evidence="1">
    <location>
        <begin position="12"/>
        <end position="37"/>
    </location>
</feature>
<feature type="transmembrane region" description="Helical" evidence="1">
    <location>
        <begin position="220"/>
        <end position="240"/>
    </location>
</feature>
<dbReference type="Gene3D" id="3.60.10.10">
    <property type="entry name" value="Endonuclease/exonuclease/phosphatase"/>
    <property type="match status" value="1"/>
</dbReference>
<protein>
    <submittedName>
        <fullName evidence="3">Endonuclease/exonuclease/phosphatase family protein</fullName>
    </submittedName>
</protein>
<evidence type="ECO:0000256" key="1">
    <source>
        <dbReference type="SAM" id="Phobius"/>
    </source>
</evidence>
<feature type="transmembrane region" description="Helical" evidence="1">
    <location>
        <begin position="178"/>
        <end position="200"/>
    </location>
</feature>
<feature type="domain" description="Endonuclease/exonuclease/phosphatase" evidence="2">
    <location>
        <begin position="445"/>
        <end position="660"/>
    </location>
</feature>
<keyword evidence="3" id="KW-0255">Endonuclease</keyword>
<dbReference type="Proteomes" id="UP001611075">
    <property type="component" value="Unassembled WGS sequence"/>
</dbReference>
<dbReference type="SUPFAM" id="SSF56219">
    <property type="entry name" value="DNase I-like"/>
    <property type="match status" value="1"/>
</dbReference>
<dbReference type="PANTHER" id="PTHR14859">
    <property type="entry name" value="CALCOFLUOR WHITE HYPERSENSITIVE PROTEIN PRECURSOR"/>
    <property type="match status" value="1"/>
</dbReference>
<dbReference type="InterPro" id="IPR051916">
    <property type="entry name" value="GPI-anchor_lipid_remodeler"/>
</dbReference>
<feature type="transmembrane region" description="Helical" evidence="1">
    <location>
        <begin position="146"/>
        <end position="166"/>
    </location>
</feature>
<keyword evidence="1" id="KW-0812">Transmembrane</keyword>
<keyword evidence="4" id="KW-1185">Reference proteome</keyword>
<name>A0ABW7SC39_9ACTN</name>
<dbReference type="InterPro" id="IPR036691">
    <property type="entry name" value="Endo/exonu/phosph_ase_sf"/>
</dbReference>
<keyword evidence="3" id="KW-0540">Nuclease</keyword>
<evidence type="ECO:0000313" key="3">
    <source>
        <dbReference type="EMBL" id="MFI0791268.1"/>
    </source>
</evidence>
<dbReference type="EMBL" id="JBIRPU010000001">
    <property type="protein sequence ID" value="MFI0791268.1"/>
    <property type="molecule type" value="Genomic_DNA"/>
</dbReference>
<feature type="transmembrane region" description="Helical" evidence="1">
    <location>
        <begin position="247"/>
        <end position="265"/>
    </location>
</feature>
<keyword evidence="3" id="KW-0378">Hydrolase</keyword>
<feature type="transmembrane region" description="Helical" evidence="1">
    <location>
        <begin position="345"/>
        <end position="365"/>
    </location>
</feature>
<feature type="transmembrane region" description="Helical" evidence="1">
    <location>
        <begin position="43"/>
        <end position="62"/>
    </location>
</feature>
<accession>A0ABW7SC39</accession>
<feature type="transmembrane region" description="Helical" evidence="1">
    <location>
        <begin position="122"/>
        <end position="140"/>
    </location>
</feature>
<feature type="transmembrane region" description="Helical" evidence="1">
    <location>
        <begin position="371"/>
        <end position="391"/>
    </location>
</feature>
<feature type="transmembrane region" description="Helical" evidence="1">
    <location>
        <begin position="271"/>
        <end position="293"/>
    </location>
</feature>
<proteinExistence type="predicted"/>
<feature type="transmembrane region" description="Helical" evidence="1">
    <location>
        <begin position="403"/>
        <end position="424"/>
    </location>
</feature>
<feature type="transmembrane region" description="Helical" evidence="1">
    <location>
        <begin position="69"/>
        <end position="87"/>
    </location>
</feature>
<keyword evidence="1" id="KW-1133">Transmembrane helix</keyword>
<organism evidence="3 4">
    <name type="scientific">Micromonospora rubida</name>
    <dbReference type="NCBI Taxonomy" id="2697657"/>
    <lineage>
        <taxon>Bacteria</taxon>
        <taxon>Bacillati</taxon>
        <taxon>Actinomycetota</taxon>
        <taxon>Actinomycetes</taxon>
        <taxon>Micromonosporales</taxon>
        <taxon>Micromonosporaceae</taxon>
        <taxon>Micromonospora</taxon>
    </lineage>
</organism>
<reference evidence="3 4" key="1">
    <citation type="submission" date="2024-10" db="EMBL/GenBank/DDBJ databases">
        <title>The Natural Products Discovery Center: Release of the First 8490 Sequenced Strains for Exploring Actinobacteria Biosynthetic Diversity.</title>
        <authorList>
            <person name="Kalkreuter E."/>
            <person name="Kautsar S.A."/>
            <person name="Yang D."/>
            <person name="Bader C.D."/>
            <person name="Teijaro C.N."/>
            <person name="Fluegel L."/>
            <person name="Davis C.M."/>
            <person name="Simpson J.R."/>
            <person name="Lauterbach L."/>
            <person name="Steele A.D."/>
            <person name="Gui C."/>
            <person name="Meng S."/>
            <person name="Li G."/>
            <person name="Viehrig K."/>
            <person name="Ye F."/>
            <person name="Su P."/>
            <person name="Kiefer A.F."/>
            <person name="Nichols A."/>
            <person name="Cepeda A.J."/>
            <person name="Yan W."/>
            <person name="Fan B."/>
            <person name="Jiang Y."/>
            <person name="Adhikari A."/>
            <person name="Zheng C.-J."/>
            <person name="Schuster L."/>
            <person name="Cowan T.M."/>
            <person name="Smanski M.J."/>
            <person name="Chevrette M.G."/>
            <person name="De Carvalho L.P.S."/>
            <person name="Shen B."/>
        </authorList>
    </citation>
    <scope>NUCLEOTIDE SEQUENCE [LARGE SCALE GENOMIC DNA]</scope>
    <source>
        <strain evidence="3 4">NPDC021253</strain>
    </source>
</reference>
<dbReference type="Pfam" id="PF03372">
    <property type="entry name" value="Exo_endo_phos"/>
    <property type="match status" value="1"/>
</dbReference>
<comment type="caution">
    <text evidence="3">The sequence shown here is derived from an EMBL/GenBank/DDBJ whole genome shotgun (WGS) entry which is preliminary data.</text>
</comment>
<dbReference type="InterPro" id="IPR005135">
    <property type="entry name" value="Endo/exonuclease/phosphatase"/>
</dbReference>
<dbReference type="PANTHER" id="PTHR14859:SF1">
    <property type="entry name" value="PGAP2-INTERACTING PROTEIN"/>
    <property type="match status" value="1"/>
</dbReference>
<evidence type="ECO:0000313" key="4">
    <source>
        <dbReference type="Proteomes" id="UP001611075"/>
    </source>
</evidence>
<keyword evidence="1" id="KW-0472">Membrane</keyword>